<dbReference type="PANTHER" id="PTHR33365:SF4">
    <property type="entry name" value="CYCLOCHLOROTINE BIOSYNTHESIS PROTEIN O"/>
    <property type="match status" value="1"/>
</dbReference>
<sequence length="176" mass="19693">MKDTTHYAPLLSDSDDGDPVVAPRRYEKRASIFFLAIAIIVAQALLILGFVAFNWSGYTMSKCAACSQAVYSPLQHLLEYNPVLYSNGLHDPISIYQSEPSREVDEAWENLYNGFGISAIPKEQAELLDNKTLVLPNGKYLVQLSVFHSLHCLNIIRKTVHADYYRDPITGTIDGL</sequence>
<comment type="pathway">
    <text evidence="1">Mycotoxin biosynthesis.</text>
</comment>
<name>A0AAW0G8U2_9APHY</name>
<keyword evidence="3" id="KW-1133">Transmembrane helix</keyword>
<protein>
    <recommendedName>
        <fullName evidence="6">TNF family profile domain-containing protein</fullName>
    </recommendedName>
</protein>
<evidence type="ECO:0008006" key="6">
    <source>
        <dbReference type="Google" id="ProtNLM"/>
    </source>
</evidence>
<dbReference type="PANTHER" id="PTHR33365">
    <property type="entry name" value="YALI0B05434P"/>
    <property type="match status" value="1"/>
</dbReference>
<accession>A0AAW0G8U2</accession>
<reference evidence="4 5" key="1">
    <citation type="submission" date="2022-09" db="EMBL/GenBank/DDBJ databases">
        <authorList>
            <person name="Palmer J.M."/>
        </authorList>
    </citation>
    <scope>NUCLEOTIDE SEQUENCE [LARGE SCALE GENOMIC DNA]</scope>
    <source>
        <strain evidence="4 5">DSM 7382</strain>
    </source>
</reference>
<evidence type="ECO:0000256" key="2">
    <source>
        <dbReference type="ARBA" id="ARBA00035112"/>
    </source>
</evidence>
<gene>
    <name evidence="4" type="ORF">QCA50_006405</name>
</gene>
<evidence type="ECO:0000256" key="3">
    <source>
        <dbReference type="SAM" id="Phobius"/>
    </source>
</evidence>
<keyword evidence="5" id="KW-1185">Reference proteome</keyword>
<evidence type="ECO:0000313" key="5">
    <source>
        <dbReference type="Proteomes" id="UP001385951"/>
    </source>
</evidence>
<evidence type="ECO:0000256" key="1">
    <source>
        <dbReference type="ARBA" id="ARBA00004685"/>
    </source>
</evidence>
<organism evidence="4 5">
    <name type="scientific">Cerrena zonata</name>
    <dbReference type="NCBI Taxonomy" id="2478898"/>
    <lineage>
        <taxon>Eukaryota</taxon>
        <taxon>Fungi</taxon>
        <taxon>Dikarya</taxon>
        <taxon>Basidiomycota</taxon>
        <taxon>Agaricomycotina</taxon>
        <taxon>Agaricomycetes</taxon>
        <taxon>Polyporales</taxon>
        <taxon>Cerrenaceae</taxon>
        <taxon>Cerrena</taxon>
    </lineage>
</organism>
<comment type="caution">
    <text evidence="4">The sequence shown here is derived from an EMBL/GenBank/DDBJ whole genome shotgun (WGS) entry which is preliminary data.</text>
</comment>
<dbReference type="Proteomes" id="UP001385951">
    <property type="component" value="Unassembled WGS sequence"/>
</dbReference>
<dbReference type="Pfam" id="PF11807">
    <property type="entry name" value="UstYa"/>
    <property type="match status" value="1"/>
</dbReference>
<dbReference type="InterPro" id="IPR021765">
    <property type="entry name" value="UstYa-like"/>
</dbReference>
<evidence type="ECO:0000313" key="4">
    <source>
        <dbReference type="EMBL" id="KAK7689766.1"/>
    </source>
</evidence>
<feature type="transmembrane region" description="Helical" evidence="3">
    <location>
        <begin position="32"/>
        <end position="55"/>
    </location>
</feature>
<proteinExistence type="inferred from homology"/>
<dbReference type="EMBL" id="JASBNA010000007">
    <property type="protein sequence ID" value="KAK7689766.1"/>
    <property type="molecule type" value="Genomic_DNA"/>
</dbReference>
<keyword evidence="3" id="KW-0812">Transmembrane</keyword>
<dbReference type="GO" id="GO:0043386">
    <property type="term" value="P:mycotoxin biosynthetic process"/>
    <property type="evidence" value="ECO:0007669"/>
    <property type="project" value="InterPro"/>
</dbReference>
<comment type="similarity">
    <text evidence="2">Belongs to the ustYa family.</text>
</comment>
<keyword evidence="3" id="KW-0472">Membrane</keyword>
<dbReference type="AlphaFoldDB" id="A0AAW0G8U2"/>